<dbReference type="EMBL" id="NAFI01000170">
    <property type="protein sequence ID" value="OSJ11016.1"/>
    <property type="molecule type" value="Genomic_DNA"/>
</dbReference>
<organism evidence="3 5">
    <name type="scientific">Bradyrhizobium canariense</name>
    <dbReference type="NCBI Taxonomy" id="255045"/>
    <lineage>
        <taxon>Bacteria</taxon>
        <taxon>Pseudomonadati</taxon>
        <taxon>Pseudomonadota</taxon>
        <taxon>Alphaproteobacteria</taxon>
        <taxon>Hyphomicrobiales</taxon>
        <taxon>Nitrobacteraceae</taxon>
        <taxon>Bradyrhizobium</taxon>
    </lineage>
</organism>
<evidence type="ECO:0000313" key="5">
    <source>
        <dbReference type="Proteomes" id="UP000193553"/>
    </source>
</evidence>
<dbReference type="Proteomes" id="UP000193884">
    <property type="component" value="Unassembled WGS sequence"/>
</dbReference>
<evidence type="ECO:0000256" key="2">
    <source>
        <dbReference type="SAM" id="SignalP"/>
    </source>
</evidence>
<comment type="caution">
    <text evidence="3">The sequence shown here is derived from an EMBL/GenBank/DDBJ whole genome shotgun (WGS) entry which is preliminary data.</text>
</comment>
<evidence type="ECO:0000313" key="6">
    <source>
        <dbReference type="Proteomes" id="UP000193884"/>
    </source>
</evidence>
<reference evidence="5 6" key="1">
    <citation type="submission" date="2017-03" db="EMBL/GenBank/DDBJ databases">
        <title>Whole genome sequences of fourteen strains of Bradyrhizobium canariense and one strain of Bradyrhizobium japonicum isolated from Lupinus (Papilionoideae: Genisteae) species in Algeria.</title>
        <authorList>
            <person name="Crovadore J."/>
            <person name="Chekireb D."/>
            <person name="Brachmann A."/>
            <person name="Chablais R."/>
            <person name="Cochard B."/>
            <person name="Lefort F."/>
        </authorList>
    </citation>
    <scope>NUCLEOTIDE SEQUENCE [LARGE SCALE GENOMIC DNA]</scope>
    <source>
        <strain evidence="3 5">UBMA195</strain>
        <strain evidence="4 6">UBMAN05</strain>
    </source>
</reference>
<feature type="region of interest" description="Disordered" evidence="1">
    <location>
        <begin position="54"/>
        <end position="75"/>
    </location>
</feature>
<feature type="signal peptide" evidence="2">
    <location>
        <begin position="1"/>
        <end position="23"/>
    </location>
</feature>
<evidence type="ECO:0000256" key="1">
    <source>
        <dbReference type="SAM" id="MobiDB-lite"/>
    </source>
</evidence>
<evidence type="ECO:0000313" key="3">
    <source>
        <dbReference type="EMBL" id="OSJ11016.1"/>
    </source>
</evidence>
<keyword evidence="6" id="KW-1185">Reference proteome</keyword>
<dbReference type="OrthoDB" id="8241922at2"/>
<evidence type="ECO:0000313" key="4">
    <source>
        <dbReference type="EMBL" id="OSJ22576.1"/>
    </source>
</evidence>
<keyword evidence="2" id="KW-0732">Signal</keyword>
<proteinExistence type="predicted"/>
<accession>A0A1X3H7Z7</accession>
<dbReference type="AlphaFoldDB" id="A0A1X3H7Z7"/>
<name>A0A1X3H7Z7_9BRAD</name>
<dbReference type="EMBL" id="NAFK01000175">
    <property type="protein sequence ID" value="OSJ22576.1"/>
    <property type="molecule type" value="Genomic_DNA"/>
</dbReference>
<dbReference type="Proteomes" id="UP000193553">
    <property type="component" value="Unassembled WGS sequence"/>
</dbReference>
<feature type="chain" id="PRO_5011906123" evidence="2">
    <location>
        <begin position="24"/>
        <end position="75"/>
    </location>
</feature>
<dbReference type="RefSeq" id="WP_085361200.1">
    <property type="nucleotide sequence ID" value="NZ_NAFC01000174.1"/>
</dbReference>
<gene>
    <name evidence="4" type="ORF">BST63_31845</name>
    <name evidence="3" type="ORF">BSZ18_15750</name>
</gene>
<protein>
    <submittedName>
        <fullName evidence="3">Uncharacterized protein</fullName>
    </submittedName>
</protein>
<sequence>MTKSRLFIAGIAISTTLATPAFAQWQWQSQEPAAYASMYPNGDRNVSNPTTRETMAFVPSPKSPRPTVMRATKGK</sequence>